<dbReference type="GO" id="GO:0003735">
    <property type="term" value="F:structural constituent of ribosome"/>
    <property type="evidence" value="ECO:0007669"/>
    <property type="project" value="InterPro"/>
</dbReference>
<keyword evidence="2 5" id="KW-0694">RNA-binding</keyword>
<dbReference type="Pfam" id="PF14693">
    <property type="entry name" value="Ribosomal_TL5_C"/>
    <property type="match status" value="1"/>
</dbReference>
<dbReference type="GO" id="GO:0006412">
    <property type="term" value="P:translation"/>
    <property type="evidence" value="ECO:0007669"/>
    <property type="project" value="UniProtKB-UniRule"/>
</dbReference>
<dbReference type="HAMAP" id="MF_01334">
    <property type="entry name" value="Ribosomal_bL25_CTC"/>
    <property type="match status" value="1"/>
</dbReference>
<evidence type="ECO:0000256" key="6">
    <source>
        <dbReference type="SAM" id="MobiDB-lite"/>
    </source>
</evidence>
<proteinExistence type="inferred from homology"/>
<dbReference type="GO" id="GO:0022625">
    <property type="term" value="C:cytosolic large ribosomal subunit"/>
    <property type="evidence" value="ECO:0007669"/>
    <property type="project" value="TreeGrafter"/>
</dbReference>
<feature type="domain" description="Large ribosomal subunit protein bL25 L25" evidence="7">
    <location>
        <begin position="10"/>
        <end position="99"/>
    </location>
</feature>
<dbReference type="EMBL" id="JACXWA010000032">
    <property type="protein sequence ID" value="MBD3870107.1"/>
    <property type="molecule type" value="Genomic_DNA"/>
</dbReference>
<dbReference type="AlphaFoldDB" id="A0A8J7CEB7"/>
<evidence type="ECO:0000259" key="8">
    <source>
        <dbReference type="Pfam" id="PF14693"/>
    </source>
</evidence>
<dbReference type="NCBIfam" id="TIGR00731">
    <property type="entry name" value="bL25_bact_ctc"/>
    <property type="match status" value="1"/>
</dbReference>
<name>A0A8J7CEB7_9BACT</name>
<dbReference type="CDD" id="cd00495">
    <property type="entry name" value="Ribosomal_L25_TL5_CTC"/>
    <property type="match status" value="1"/>
</dbReference>
<accession>A0A8J7CEB7</accession>
<gene>
    <name evidence="5" type="primary">rplY</name>
    <name evidence="5" type="synonym">ctc</name>
    <name evidence="9" type="ORF">IFJ97_01955</name>
</gene>
<dbReference type="Proteomes" id="UP000598633">
    <property type="component" value="Unassembled WGS sequence"/>
</dbReference>
<evidence type="ECO:0000256" key="4">
    <source>
        <dbReference type="ARBA" id="ARBA00023274"/>
    </source>
</evidence>
<keyword evidence="3 5" id="KW-0689">Ribosomal protein</keyword>
<evidence type="ECO:0000313" key="9">
    <source>
        <dbReference type="EMBL" id="MBD3870107.1"/>
    </source>
</evidence>
<dbReference type="InterPro" id="IPR029751">
    <property type="entry name" value="Ribosomal_L25_dom"/>
</dbReference>
<organism evidence="9 10">
    <name type="scientific">Candidatus Sulfomarinibacter kjeldsenii</name>
    <dbReference type="NCBI Taxonomy" id="2885994"/>
    <lineage>
        <taxon>Bacteria</taxon>
        <taxon>Pseudomonadati</taxon>
        <taxon>Acidobacteriota</taxon>
        <taxon>Thermoanaerobaculia</taxon>
        <taxon>Thermoanaerobaculales</taxon>
        <taxon>Candidatus Sulfomarinibacteraceae</taxon>
        <taxon>Candidatus Sulfomarinibacter</taxon>
    </lineage>
</organism>
<comment type="similarity">
    <text evidence="5">Belongs to the bacterial ribosomal protein bL25 family. CTC subfamily.</text>
</comment>
<dbReference type="InterPro" id="IPR001021">
    <property type="entry name" value="Ribosomal_bL25_long"/>
</dbReference>
<dbReference type="InterPro" id="IPR011035">
    <property type="entry name" value="Ribosomal_bL25/Gln-tRNA_synth"/>
</dbReference>
<evidence type="ECO:0000256" key="3">
    <source>
        <dbReference type="ARBA" id="ARBA00022980"/>
    </source>
</evidence>
<dbReference type="GO" id="GO:0008097">
    <property type="term" value="F:5S rRNA binding"/>
    <property type="evidence" value="ECO:0007669"/>
    <property type="project" value="InterPro"/>
</dbReference>
<evidence type="ECO:0000256" key="2">
    <source>
        <dbReference type="ARBA" id="ARBA00022884"/>
    </source>
</evidence>
<dbReference type="SUPFAM" id="SSF50715">
    <property type="entry name" value="Ribosomal protein L25-like"/>
    <property type="match status" value="1"/>
</dbReference>
<feature type="domain" description="Large ribosomal subunit protein bL25 beta" evidence="8">
    <location>
        <begin position="107"/>
        <end position="192"/>
    </location>
</feature>
<dbReference type="PANTHER" id="PTHR33284:SF1">
    <property type="entry name" value="RIBOSOMAL PROTEIN L25_GLN-TRNA SYNTHETASE, ANTI-CODON-BINDING DOMAIN-CONTAINING PROTEIN"/>
    <property type="match status" value="1"/>
</dbReference>
<reference evidence="9 10" key="1">
    <citation type="submission" date="2020-08" db="EMBL/GenBank/DDBJ databases">
        <title>Acidobacteriota in marine sediments use diverse sulfur dissimilation pathways.</title>
        <authorList>
            <person name="Wasmund K."/>
        </authorList>
    </citation>
    <scope>NUCLEOTIDE SEQUENCE [LARGE SCALE GENOMIC DNA]</scope>
    <source>
        <strain evidence="9">MAG AM3-A</strain>
    </source>
</reference>
<feature type="region of interest" description="Disordered" evidence="6">
    <location>
        <begin position="214"/>
        <end position="233"/>
    </location>
</feature>
<dbReference type="InterPro" id="IPR020056">
    <property type="entry name" value="Rbsml_bL25/Gln-tRNA_synth_N"/>
</dbReference>
<dbReference type="Pfam" id="PF01386">
    <property type="entry name" value="Ribosomal_L25p"/>
    <property type="match status" value="1"/>
</dbReference>
<dbReference type="InterPro" id="IPR020057">
    <property type="entry name" value="Ribosomal_bL25_b-dom"/>
</dbReference>
<protein>
    <recommendedName>
        <fullName evidence="5">Large ribosomal subunit protein bL25</fullName>
    </recommendedName>
    <alternativeName>
        <fullName evidence="5">General stress protein CTC</fullName>
    </alternativeName>
</protein>
<sequence length="233" mass="25680">MATQTPEITITVEAREGRGTGEAGRMRNQGRVPSVLYGGDKPPVPISVDEHAVGEILKGAAGDNTIFLLKLKGTDEERLAMIKELQVDRISGKFIHIDFIRITRGHKLTVKMPVELVGDCVGVRNGGRVDFVSREIELEILPREMFDKFVLDITDLEVGEQLRVADLAPQLPENAKFLVDENRVVCVVEIPRIIEEEVEEEVLEDEAVISEAAEPEIIGKGKGEDAEEDAGTE</sequence>
<comment type="function">
    <text evidence="5">This is one of the proteins that binds to the 5S RNA in the ribosome where it forms part of the central protuberance.</text>
</comment>
<dbReference type="PANTHER" id="PTHR33284">
    <property type="entry name" value="RIBOSOMAL PROTEIN L25/GLN-TRNA SYNTHETASE, ANTI-CODON-BINDING DOMAIN-CONTAINING PROTEIN"/>
    <property type="match status" value="1"/>
</dbReference>
<evidence type="ECO:0000313" key="10">
    <source>
        <dbReference type="Proteomes" id="UP000598633"/>
    </source>
</evidence>
<evidence type="ECO:0000256" key="5">
    <source>
        <dbReference type="HAMAP-Rule" id="MF_01334"/>
    </source>
</evidence>
<keyword evidence="1 5" id="KW-0699">rRNA-binding</keyword>
<dbReference type="InterPro" id="IPR020930">
    <property type="entry name" value="Ribosomal_uL5_bac-type"/>
</dbReference>
<dbReference type="InterPro" id="IPR037121">
    <property type="entry name" value="Ribosomal_bL25_C"/>
</dbReference>
<dbReference type="Gene3D" id="2.40.240.10">
    <property type="entry name" value="Ribosomal Protein L25, Chain P"/>
    <property type="match status" value="1"/>
</dbReference>
<comment type="caution">
    <text evidence="9">The sequence shown here is derived from an EMBL/GenBank/DDBJ whole genome shotgun (WGS) entry which is preliminary data.</text>
</comment>
<evidence type="ECO:0000259" key="7">
    <source>
        <dbReference type="Pfam" id="PF01386"/>
    </source>
</evidence>
<evidence type="ECO:0000256" key="1">
    <source>
        <dbReference type="ARBA" id="ARBA00022730"/>
    </source>
</evidence>
<dbReference type="Gene3D" id="2.170.120.20">
    <property type="entry name" value="Ribosomal protein L25, beta domain"/>
    <property type="match status" value="1"/>
</dbReference>
<comment type="subunit">
    <text evidence="5">Part of the 50S ribosomal subunit; part of the 5S rRNA/L5/L18/L25 subcomplex. Contacts the 5S rRNA. Binds to the 5S rRNA independently of L5 and L18.</text>
</comment>
<keyword evidence="4 5" id="KW-0687">Ribonucleoprotein</keyword>